<dbReference type="Proteomes" id="UP000265520">
    <property type="component" value="Unassembled WGS sequence"/>
</dbReference>
<evidence type="ECO:0000313" key="2">
    <source>
        <dbReference type="Proteomes" id="UP000265520"/>
    </source>
</evidence>
<name>A0A392T6Q6_9FABA</name>
<dbReference type="EMBL" id="LXQA010508756">
    <property type="protein sequence ID" value="MCI56204.1"/>
    <property type="molecule type" value="Genomic_DNA"/>
</dbReference>
<keyword evidence="2" id="KW-1185">Reference proteome</keyword>
<sequence>MNSSKSSFTPSAFWTRGR</sequence>
<reference evidence="1 2" key="1">
    <citation type="journal article" date="2018" name="Front. Plant Sci.">
        <title>Red Clover (Trifolium pratense) and Zigzag Clover (T. medium) - A Picture of Genomic Similarities and Differences.</title>
        <authorList>
            <person name="Dluhosova J."/>
            <person name="Istvanek J."/>
            <person name="Nedelnik J."/>
            <person name="Repkova J."/>
        </authorList>
    </citation>
    <scope>NUCLEOTIDE SEQUENCE [LARGE SCALE GENOMIC DNA]</scope>
    <source>
        <strain evidence="2">cv. 10/8</strain>
        <tissue evidence="1">Leaf</tissue>
    </source>
</reference>
<protein>
    <submittedName>
        <fullName evidence="1">Uncharacterized protein</fullName>
    </submittedName>
</protein>
<evidence type="ECO:0000313" key="1">
    <source>
        <dbReference type="EMBL" id="MCI56204.1"/>
    </source>
</evidence>
<proteinExistence type="predicted"/>
<organism evidence="1 2">
    <name type="scientific">Trifolium medium</name>
    <dbReference type="NCBI Taxonomy" id="97028"/>
    <lineage>
        <taxon>Eukaryota</taxon>
        <taxon>Viridiplantae</taxon>
        <taxon>Streptophyta</taxon>
        <taxon>Embryophyta</taxon>
        <taxon>Tracheophyta</taxon>
        <taxon>Spermatophyta</taxon>
        <taxon>Magnoliopsida</taxon>
        <taxon>eudicotyledons</taxon>
        <taxon>Gunneridae</taxon>
        <taxon>Pentapetalae</taxon>
        <taxon>rosids</taxon>
        <taxon>fabids</taxon>
        <taxon>Fabales</taxon>
        <taxon>Fabaceae</taxon>
        <taxon>Papilionoideae</taxon>
        <taxon>50 kb inversion clade</taxon>
        <taxon>NPAAA clade</taxon>
        <taxon>Hologalegina</taxon>
        <taxon>IRL clade</taxon>
        <taxon>Trifolieae</taxon>
        <taxon>Trifolium</taxon>
    </lineage>
</organism>
<comment type="caution">
    <text evidence="1">The sequence shown here is derived from an EMBL/GenBank/DDBJ whole genome shotgun (WGS) entry which is preliminary data.</text>
</comment>
<accession>A0A392T6Q6</accession>
<feature type="non-terminal residue" evidence="1">
    <location>
        <position position="18"/>
    </location>
</feature>
<dbReference type="AlphaFoldDB" id="A0A392T6Q6"/>